<dbReference type="Gene3D" id="3.40.50.300">
    <property type="entry name" value="P-loop containing nucleotide triphosphate hydrolases"/>
    <property type="match status" value="1"/>
</dbReference>
<evidence type="ECO:0000313" key="2">
    <source>
        <dbReference type="Proteomes" id="UP000541185"/>
    </source>
</evidence>
<name>A0A848H4L4_9BURK</name>
<sequence length="217" mass="23672">MRPFIVVLAGVNGAGKSSVLSMLLQDQGLTWFNPDRYAAELARKLGIGLAEANGHAWQQGRALLEEAIASGSNHAFETTLGGHTITRLLREASQSHAVFMLYCGLSSPELHLARVAQRVAHRGHPIPEDKIRERWTTSRANLVTLLPTLARVQVFDNSLTVRPGQDIPDPNLVIELEGGRVTFPDVRSAASLAAVPEWAQPILEAAIQLAPRRRASR</sequence>
<dbReference type="SUPFAM" id="SSF52540">
    <property type="entry name" value="P-loop containing nucleoside triphosphate hydrolases"/>
    <property type="match status" value="1"/>
</dbReference>
<dbReference type="Proteomes" id="UP000541185">
    <property type="component" value="Unassembled WGS sequence"/>
</dbReference>
<dbReference type="AlphaFoldDB" id="A0A848H4L4"/>
<proteinExistence type="predicted"/>
<dbReference type="PANTHER" id="PTHR39206">
    <property type="entry name" value="SLL8004 PROTEIN"/>
    <property type="match status" value="1"/>
</dbReference>
<comment type="caution">
    <text evidence="1">The sequence shown here is derived from an EMBL/GenBank/DDBJ whole genome shotgun (WGS) entry which is preliminary data.</text>
</comment>
<keyword evidence="2" id="KW-1185">Reference proteome</keyword>
<accession>A0A848H4L4</accession>
<organism evidence="1 2">
    <name type="scientific">Ramlibacter agri</name>
    <dbReference type="NCBI Taxonomy" id="2728837"/>
    <lineage>
        <taxon>Bacteria</taxon>
        <taxon>Pseudomonadati</taxon>
        <taxon>Pseudomonadota</taxon>
        <taxon>Betaproteobacteria</taxon>
        <taxon>Burkholderiales</taxon>
        <taxon>Comamonadaceae</taxon>
        <taxon>Ramlibacter</taxon>
    </lineage>
</organism>
<dbReference type="EMBL" id="JABBFX010000001">
    <property type="protein sequence ID" value="NML45427.1"/>
    <property type="molecule type" value="Genomic_DNA"/>
</dbReference>
<dbReference type="Pfam" id="PF13671">
    <property type="entry name" value="AAA_33"/>
    <property type="match status" value="1"/>
</dbReference>
<dbReference type="InterPro" id="IPR027417">
    <property type="entry name" value="P-loop_NTPase"/>
</dbReference>
<evidence type="ECO:0000313" key="1">
    <source>
        <dbReference type="EMBL" id="NML45427.1"/>
    </source>
</evidence>
<gene>
    <name evidence="1" type="ORF">HHL11_16865</name>
</gene>
<protein>
    <submittedName>
        <fullName evidence="1">AAA family ATPase</fullName>
    </submittedName>
</protein>
<dbReference type="PANTHER" id="PTHR39206:SF1">
    <property type="entry name" value="SLL8004 PROTEIN"/>
    <property type="match status" value="1"/>
</dbReference>
<reference evidence="1 2" key="1">
    <citation type="submission" date="2020-04" db="EMBL/GenBank/DDBJ databases">
        <title>Ramlibacter sp. G-1-2-2 isolated from soil.</title>
        <authorList>
            <person name="Dahal R.H."/>
        </authorList>
    </citation>
    <scope>NUCLEOTIDE SEQUENCE [LARGE SCALE GENOMIC DNA]</scope>
    <source>
        <strain evidence="1 2">G-1-2-2</strain>
    </source>
</reference>
<dbReference type="RefSeq" id="WP_169419496.1">
    <property type="nucleotide sequence ID" value="NZ_JABBFX010000001.1"/>
</dbReference>